<comment type="caution">
    <text evidence="1">The sequence shown here is derived from an EMBL/GenBank/DDBJ whole genome shotgun (WGS) entry which is preliminary data.</text>
</comment>
<protein>
    <submittedName>
        <fullName evidence="1">YrbL family protein</fullName>
    </submittedName>
</protein>
<dbReference type="EMBL" id="JBHRYR010000003">
    <property type="protein sequence ID" value="MFC3853178.1"/>
    <property type="molecule type" value="Genomic_DNA"/>
</dbReference>
<dbReference type="InterPro" id="IPR019647">
    <property type="entry name" value="PhoP_reg_network_YrbL"/>
</dbReference>
<evidence type="ECO:0000313" key="2">
    <source>
        <dbReference type="Proteomes" id="UP001595617"/>
    </source>
</evidence>
<gene>
    <name evidence="1" type="ORF">ACFOOG_10075</name>
</gene>
<reference evidence="2" key="1">
    <citation type="journal article" date="2019" name="Int. J. Syst. Evol. Microbiol.">
        <title>The Global Catalogue of Microorganisms (GCM) 10K type strain sequencing project: providing services to taxonomists for standard genome sequencing and annotation.</title>
        <authorList>
            <consortium name="The Broad Institute Genomics Platform"/>
            <consortium name="The Broad Institute Genome Sequencing Center for Infectious Disease"/>
            <person name="Wu L."/>
            <person name="Ma J."/>
        </authorList>
    </citation>
    <scope>NUCLEOTIDE SEQUENCE [LARGE SCALE GENOMIC DNA]</scope>
    <source>
        <strain evidence="2">IBRC 10765</strain>
    </source>
</reference>
<dbReference type="Pfam" id="PF10707">
    <property type="entry name" value="YrbL-PhoP_reg"/>
    <property type="match status" value="1"/>
</dbReference>
<organism evidence="1 2">
    <name type="scientific">Saccharospirillum mangrovi</name>
    <dbReference type="NCBI Taxonomy" id="2161747"/>
    <lineage>
        <taxon>Bacteria</taxon>
        <taxon>Pseudomonadati</taxon>
        <taxon>Pseudomonadota</taxon>
        <taxon>Gammaproteobacteria</taxon>
        <taxon>Oceanospirillales</taxon>
        <taxon>Saccharospirillaceae</taxon>
        <taxon>Saccharospirillum</taxon>
    </lineage>
</organism>
<name>A0ABV7ZXB0_9GAMM</name>
<dbReference type="RefSeq" id="WP_380696086.1">
    <property type="nucleotide sequence ID" value="NZ_JBHRYR010000003.1"/>
</dbReference>
<dbReference type="Proteomes" id="UP001595617">
    <property type="component" value="Unassembled WGS sequence"/>
</dbReference>
<sequence>MSVLSPVELAHVTPLLHSKTRMVFEHPLDPNLLIKVHKSRKNLAEARGVRVWMANVEDHFQYSTGILRDLTQFVESRYRDYGRVTEYIAPIYGVIDTDLGLGLLVAAARDSAGLIAPTVRTLLDDGRMTADRAKALKLMLDAIVETELVIGDLNLENIVLEKADSPDERFLIIDGLGERTFFPVQRWFKFLSARQKRIFAEKVNRWSAEAVKARS</sequence>
<proteinExistence type="predicted"/>
<keyword evidence="2" id="KW-1185">Reference proteome</keyword>
<evidence type="ECO:0000313" key="1">
    <source>
        <dbReference type="EMBL" id="MFC3853178.1"/>
    </source>
</evidence>
<accession>A0ABV7ZXB0</accession>